<accession>A0AAW8W4K8</accession>
<dbReference type="AlphaFoldDB" id="A0AAW8W4K8"/>
<keyword evidence="1" id="KW-0472">Membrane</keyword>
<proteinExistence type="predicted"/>
<gene>
    <name evidence="2" type="ORF">RI532_03425</name>
</gene>
<dbReference type="Proteomes" id="UP001254075">
    <property type="component" value="Unassembled WGS sequence"/>
</dbReference>
<reference evidence="2" key="1">
    <citation type="submission" date="2023-08" db="EMBL/GenBank/DDBJ databases">
        <authorList>
            <person name="Page C.A."/>
            <person name="Perez-Diaz I.M."/>
        </authorList>
    </citation>
    <scope>NUCLEOTIDE SEQUENCE</scope>
    <source>
        <strain evidence="2">3.8.38</strain>
    </source>
</reference>
<keyword evidence="1" id="KW-1133">Transmembrane helix</keyword>
<feature type="transmembrane region" description="Helical" evidence="1">
    <location>
        <begin position="12"/>
        <end position="31"/>
    </location>
</feature>
<comment type="caution">
    <text evidence="2">The sequence shown here is derived from an EMBL/GenBank/DDBJ whole genome shotgun (WGS) entry which is preliminary data.</text>
</comment>
<sequence>MNNPNQRPKGHMNVLIMIIVILVVDGLFLGYRALTHPKKSGAPTTPQTVRVAPATLTQTTIQLID</sequence>
<evidence type="ECO:0000313" key="3">
    <source>
        <dbReference type="Proteomes" id="UP001254075"/>
    </source>
</evidence>
<organism evidence="2 3">
    <name type="scientific">Levilactobacillus namurensis</name>
    <dbReference type="NCBI Taxonomy" id="380393"/>
    <lineage>
        <taxon>Bacteria</taxon>
        <taxon>Bacillati</taxon>
        <taxon>Bacillota</taxon>
        <taxon>Bacilli</taxon>
        <taxon>Lactobacillales</taxon>
        <taxon>Lactobacillaceae</taxon>
        <taxon>Levilactobacillus</taxon>
    </lineage>
</organism>
<evidence type="ECO:0000313" key="2">
    <source>
        <dbReference type="EMBL" id="MDT7013475.1"/>
    </source>
</evidence>
<protein>
    <submittedName>
        <fullName evidence="2">Uncharacterized protein</fullName>
    </submittedName>
</protein>
<evidence type="ECO:0000256" key="1">
    <source>
        <dbReference type="SAM" id="Phobius"/>
    </source>
</evidence>
<dbReference type="RefSeq" id="WP_313844608.1">
    <property type="nucleotide sequence ID" value="NZ_JAVLAM010000001.1"/>
</dbReference>
<name>A0AAW8W4K8_9LACO</name>
<keyword evidence="1" id="KW-0812">Transmembrane</keyword>
<dbReference type="EMBL" id="JAVLAM010000001">
    <property type="protein sequence ID" value="MDT7013475.1"/>
    <property type="molecule type" value="Genomic_DNA"/>
</dbReference>